<proteinExistence type="inferred from homology"/>
<keyword evidence="7" id="KW-0630">Potassium</keyword>
<gene>
    <name evidence="14" type="ORF">ACFLIM_35580</name>
</gene>
<dbReference type="PANTHER" id="PTHR31462">
    <property type="entry name" value="ENDOSOMAL/LYSOSOMAL POTASSIUM CHANNEL TMEM175"/>
    <property type="match status" value="1"/>
</dbReference>
<evidence type="ECO:0000256" key="11">
    <source>
        <dbReference type="ARBA" id="ARBA00023303"/>
    </source>
</evidence>
<keyword evidence="11" id="KW-0407">Ion channel</keyword>
<keyword evidence="4" id="KW-0633">Potassium transport</keyword>
<dbReference type="InterPro" id="IPR010617">
    <property type="entry name" value="TMEM175-like"/>
</dbReference>
<protein>
    <submittedName>
        <fullName evidence="14">TMEM175 family protein</fullName>
    </submittedName>
</protein>
<feature type="transmembrane region" description="Helical" evidence="13">
    <location>
        <begin position="84"/>
        <end position="104"/>
    </location>
</feature>
<evidence type="ECO:0000256" key="6">
    <source>
        <dbReference type="ARBA" id="ARBA00022826"/>
    </source>
</evidence>
<dbReference type="PANTHER" id="PTHR31462:SF5">
    <property type="entry name" value="ENDOSOMAL_LYSOSOMAL PROTON CHANNEL TMEM175"/>
    <property type="match status" value="1"/>
</dbReference>
<keyword evidence="3" id="KW-0813">Transport</keyword>
<comment type="subcellular location">
    <subcellularLocation>
        <location evidence="1">Membrane</location>
        <topology evidence="1">Multi-pass membrane protein</topology>
    </subcellularLocation>
</comment>
<dbReference type="Proteomes" id="UP001603978">
    <property type="component" value="Unassembled WGS sequence"/>
</dbReference>
<evidence type="ECO:0000256" key="1">
    <source>
        <dbReference type="ARBA" id="ARBA00004141"/>
    </source>
</evidence>
<reference evidence="14 15" key="1">
    <citation type="submission" date="2024-10" db="EMBL/GenBank/DDBJ databases">
        <authorList>
            <person name="Topkara A.R."/>
            <person name="Saygin H."/>
        </authorList>
    </citation>
    <scope>NUCLEOTIDE SEQUENCE [LARGE SCALE GENOMIC DNA]</scope>
    <source>
        <strain evidence="14 15">M3C6</strain>
    </source>
</reference>
<evidence type="ECO:0000256" key="3">
    <source>
        <dbReference type="ARBA" id="ARBA00022448"/>
    </source>
</evidence>
<accession>A0ABW7AMB7</accession>
<evidence type="ECO:0000313" key="14">
    <source>
        <dbReference type="EMBL" id="MFG1708535.1"/>
    </source>
</evidence>
<dbReference type="Pfam" id="PF06736">
    <property type="entry name" value="TMEM175"/>
    <property type="match status" value="1"/>
</dbReference>
<dbReference type="EMBL" id="JBICRM010000028">
    <property type="protein sequence ID" value="MFG1708535.1"/>
    <property type="molecule type" value="Genomic_DNA"/>
</dbReference>
<evidence type="ECO:0000313" key="15">
    <source>
        <dbReference type="Proteomes" id="UP001603978"/>
    </source>
</evidence>
<evidence type="ECO:0000256" key="7">
    <source>
        <dbReference type="ARBA" id="ARBA00022958"/>
    </source>
</evidence>
<keyword evidence="15" id="KW-1185">Reference proteome</keyword>
<keyword evidence="10 13" id="KW-0472">Membrane</keyword>
<evidence type="ECO:0000256" key="8">
    <source>
        <dbReference type="ARBA" id="ARBA00022989"/>
    </source>
</evidence>
<evidence type="ECO:0000256" key="4">
    <source>
        <dbReference type="ARBA" id="ARBA00022538"/>
    </source>
</evidence>
<feature type="transmembrane region" description="Helical" evidence="13">
    <location>
        <begin position="155"/>
        <end position="173"/>
    </location>
</feature>
<evidence type="ECO:0000256" key="2">
    <source>
        <dbReference type="ARBA" id="ARBA00006920"/>
    </source>
</evidence>
<name>A0ABW7AMB7_9ACTN</name>
<comment type="catalytic activity">
    <reaction evidence="12">
        <text>K(+)(in) = K(+)(out)</text>
        <dbReference type="Rhea" id="RHEA:29463"/>
        <dbReference type="ChEBI" id="CHEBI:29103"/>
    </reaction>
</comment>
<comment type="caution">
    <text evidence="14">The sequence shown here is derived from an EMBL/GenBank/DDBJ whole genome shotgun (WGS) entry which is preliminary data.</text>
</comment>
<organism evidence="14 15">
    <name type="scientific">Nonomuraea marmarensis</name>
    <dbReference type="NCBI Taxonomy" id="3351344"/>
    <lineage>
        <taxon>Bacteria</taxon>
        <taxon>Bacillati</taxon>
        <taxon>Actinomycetota</taxon>
        <taxon>Actinomycetes</taxon>
        <taxon>Streptosporangiales</taxon>
        <taxon>Streptosporangiaceae</taxon>
        <taxon>Nonomuraea</taxon>
    </lineage>
</organism>
<dbReference type="RefSeq" id="WP_393172763.1">
    <property type="nucleotide sequence ID" value="NZ_JBICRM010000028.1"/>
</dbReference>
<feature type="transmembrane region" description="Helical" evidence="13">
    <location>
        <begin position="179"/>
        <end position="197"/>
    </location>
</feature>
<feature type="transmembrane region" description="Helical" evidence="13">
    <location>
        <begin position="116"/>
        <end position="135"/>
    </location>
</feature>
<feature type="transmembrane region" description="Helical" evidence="13">
    <location>
        <begin position="14"/>
        <end position="35"/>
    </location>
</feature>
<keyword evidence="8 13" id="KW-1133">Transmembrane helix</keyword>
<evidence type="ECO:0000256" key="13">
    <source>
        <dbReference type="SAM" id="Phobius"/>
    </source>
</evidence>
<sequence length="217" mass="23762">MADKETSPRAVERVAFFSDAVIAIALTLLALELPVPEGTHLPDFVASFGEHRDEYIAFLLAFVVVGGTWLAHHKLFRFMAATDTLLLVINLVTLFALVLVPWASKTLDTSEDGSGIALYSLVMALIGASSLWLTLHAKRAGLMYEDTPKALFDGIWVKAGLPGAMFAVSAPLALWIQAWVYLMWPLVYVGIAIFYMIRRLMKPRSAVPPARSTPATS</sequence>
<comment type="similarity">
    <text evidence="2">Belongs to the TMEM175 family.</text>
</comment>
<keyword evidence="5 13" id="KW-0812">Transmembrane</keyword>
<evidence type="ECO:0000256" key="12">
    <source>
        <dbReference type="ARBA" id="ARBA00034430"/>
    </source>
</evidence>
<keyword evidence="9" id="KW-0406">Ion transport</keyword>
<keyword evidence="6" id="KW-0631">Potassium channel</keyword>
<evidence type="ECO:0000256" key="5">
    <source>
        <dbReference type="ARBA" id="ARBA00022692"/>
    </source>
</evidence>
<evidence type="ECO:0000256" key="10">
    <source>
        <dbReference type="ARBA" id="ARBA00023136"/>
    </source>
</evidence>
<feature type="transmembrane region" description="Helical" evidence="13">
    <location>
        <begin position="55"/>
        <end position="72"/>
    </location>
</feature>
<evidence type="ECO:0000256" key="9">
    <source>
        <dbReference type="ARBA" id="ARBA00023065"/>
    </source>
</evidence>